<dbReference type="InterPro" id="IPR015943">
    <property type="entry name" value="WD40/YVTN_repeat-like_dom_sf"/>
</dbReference>
<dbReference type="Pfam" id="PF23387">
    <property type="entry name" value="TPR_IFT80_172"/>
    <property type="match status" value="1"/>
</dbReference>
<keyword evidence="4" id="KW-0853">WD repeat</keyword>
<dbReference type="InterPro" id="IPR056456">
    <property type="entry name" value="Beta-prop_IFT80_2nd"/>
</dbReference>
<accession>A0A507D0Z7</accession>
<feature type="repeat" description="WD" evidence="4">
    <location>
        <begin position="149"/>
        <end position="181"/>
    </location>
</feature>
<dbReference type="PANTHER" id="PTHR24098:SF0">
    <property type="entry name" value="OUTER SEGMENT 5"/>
    <property type="match status" value="1"/>
</dbReference>
<dbReference type="InterPro" id="IPR036322">
    <property type="entry name" value="WD40_repeat_dom_sf"/>
</dbReference>
<dbReference type="SUPFAM" id="SSF50978">
    <property type="entry name" value="WD40 repeat-like"/>
    <property type="match status" value="2"/>
</dbReference>
<sequence length="731" mass="80042">MSVETRLSLPTSNLQAPCMTRPLKSLPLSSRSTMKLIIHQDVPKHSDIVSCVGWSGSNELYSCGDDRKLLSWSADGDFLGQVPASLFNAQLMKGGADGIGDAGPLYITEFQWFPPTPGKGQSTVDSFVAAGSDGRFYLCAKSGRLEKAVEAHKGALLALKWNYEGSALVTAGEDGQVKIWSRSGMLRSSLAQAGHSVYSVAWSPDNDQVLYTNGRSLVIKPLQPASKPVQWRAHDALILKVDWNLANNLIISASEDRRYRVWDSFGRQLYSSTPHDHAITSLSWTPSGDAFAVGSYNLIQVCDRAGWSYAMERPNCGSVYSIAWTMDGTQFACAGGQGAVVFARVVNRRYEWKHYEVTQLDKKIRVHDVQNGFDEILDFRDHLVKVSLGFGHLVAATPTQCYIYSEKSWNTPGVFDLPGQGRVVCIIQSSDLFAIVDNTSGIQIYSYDGRLVSSPRYPGFRPEFLTLSTVSLVADLLAVKDRSDEKSTYVFDTTTGKVLMPSPLKHSADILALAISNATPSPTSSYGRLLAVLDKNHDLYIMPVTVGTSMHPPKKLGAMVESFAWNEDSDIIAAVVDGRFVVWYHPGAIFIDEDLVSVARLEKVGSFGKQAQILGLYGNQCSIRRADGAIVTVSNISPFPALLHEQGKKKKWEAAVKLCRYSKSKELWACLAAIAVAAGELNTAEVGYAAIDEIHKVQYISYIRDIPTPERRAAELALLARCPGYGNASIL</sequence>
<proteinExistence type="predicted"/>
<comment type="subcellular location">
    <subcellularLocation>
        <location evidence="1">Cell projection</location>
        <location evidence="1">Cilium</location>
    </subcellularLocation>
</comment>
<evidence type="ECO:0000259" key="6">
    <source>
        <dbReference type="Pfam" id="PF23387"/>
    </source>
</evidence>
<name>A0A507D0Z7_9FUNG</name>
<organism evidence="7 8">
    <name type="scientific">Synchytrium endobioticum</name>
    <dbReference type="NCBI Taxonomy" id="286115"/>
    <lineage>
        <taxon>Eukaryota</taxon>
        <taxon>Fungi</taxon>
        <taxon>Fungi incertae sedis</taxon>
        <taxon>Chytridiomycota</taxon>
        <taxon>Chytridiomycota incertae sedis</taxon>
        <taxon>Chytridiomycetes</taxon>
        <taxon>Synchytriales</taxon>
        <taxon>Synchytriaceae</taxon>
        <taxon>Synchytrium</taxon>
    </lineage>
</organism>
<evidence type="ECO:0000256" key="3">
    <source>
        <dbReference type="ARBA" id="ARBA00023273"/>
    </source>
</evidence>
<dbReference type="GO" id="GO:0030992">
    <property type="term" value="C:intraciliary transport particle B"/>
    <property type="evidence" value="ECO:0007669"/>
    <property type="project" value="TreeGrafter"/>
</dbReference>
<evidence type="ECO:0000256" key="4">
    <source>
        <dbReference type="PROSITE-ProRule" id="PRU00221"/>
    </source>
</evidence>
<evidence type="ECO:0000256" key="1">
    <source>
        <dbReference type="ARBA" id="ARBA00004138"/>
    </source>
</evidence>
<dbReference type="GO" id="GO:0060271">
    <property type="term" value="P:cilium assembly"/>
    <property type="evidence" value="ECO:0007669"/>
    <property type="project" value="TreeGrafter"/>
</dbReference>
<keyword evidence="8" id="KW-1185">Reference proteome</keyword>
<dbReference type="Pfam" id="PF00400">
    <property type="entry name" value="WD40"/>
    <property type="match status" value="3"/>
</dbReference>
<keyword evidence="2" id="KW-0969">Cilium</keyword>
<dbReference type="InterPro" id="IPR001680">
    <property type="entry name" value="WD40_rpt"/>
</dbReference>
<feature type="domain" description="IFT80/172/WDR35 TPR" evidence="6">
    <location>
        <begin position="667"/>
        <end position="722"/>
    </location>
</feature>
<reference evidence="7 8" key="1">
    <citation type="journal article" date="2019" name="Sci. Rep.">
        <title>Comparative genomics of chytrid fungi reveal insights into the obligate biotrophic and pathogenic lifestyle of Synchytrium endobioticum.</title>
        <authorList>
            <person name="van de Vossenberg B.T.L.H."/>
            <person name="Warris S."/>
            <person name="Nguyen H.D.T."/>
            <person name="van Gent-Pelzer M.P.E."/>
            <person name="Joly D.L."/>
            <person name="van de Geest H.C."/>
            <person name="Bonants P.J.M."/>
            <person name="Smith D.S."/>
            <person name="Levesque C.A."/>
            <person name="van der Lee T.A.J."/>
        </authorList>
    </citation>
    <scope>NUCLEOTIDE SEQUENCE [LARGE SCALE GENOMIC DNA]</scope>
    <source>
        <strain evidence="7 8">MB42</strain>
    </source>
</reference>
<feature type="repeat" description="WD" evidence="4">
    <location>
        <begin position="231"/>
        <end position="263"/>
    </location>
</feature>
<dbReference type="PANTHER" id="PTHR24098">
    <property type="entry name" value="OUTER SEGMENT 5"/>
    <property type="match status" value="1"/>
</dbReference>
<dbReference type="Pfam" id="PF23335">
    <property type="entry name" value="Beta-prop_IFT80_2nd"/>
    <property type="match status" value="1"/>
</dbReference>
<keyword evidence="3" id="KW-0966">Cell projection</keyword>
<dbReference type="STRING" id="286115.A0A507D0Z7"/>
<dbReference type="InterPro" id="IPR056157">
    <property type="entry name" value="TPR_IFT80_172_dom"/>
</dbReference>
<comment type="caution">
    <text evidence="7">The sequence shown here is derived from an EMBL/GenBank/DDBJ whole genome shotgun (WGS) entry which is preliminary data.</text>
</comment>
<gene>
    <name evidence="7" type="ORF">SeMB42_g04098</name>
</gene>
<dbReference type="Proteomes" id="UP000317494">
    <property type="component" value="Unassembled WGS sequence"/>
</dbReference>
<dbReference type="PROSITE" id="PS50082">
    <property type="entry name" value="WD_REPEATS_2"/>
    <property type="match status" value="2"/>
</dbReference>
<dbReference type="SMART" id="SM00320">
    <property type="entry name" value="WD40"/>
    <property type="match status" value="6"/>
</dbReference>
<dbReference type="AlphaFoldDB" id="A0A507D0Z7"/>
<dbReference type="VEuPathDB" id="FungiDB:SeMB42_g04098"/>
<evidence type="ECO:0000313" key="7">
    <source>
        <dbReference type="EMBL" id="TPX45113.1"/>
    </source>
</evidence>
<evidence type="ECO:0000313" key="8">
    <source>
        <dbReference type="Proteomes" id="UP000317494"/>
    </source>
</evidence>
<dbReference type="FunFam" id="2.130.10.10:FF:000463">
    <property type="entry name" value="intraflagellar transport protein 80 homolog"/>
    <property type="match status" value="1"/>
</dbReference>
<evidence type="ECO:0000259" key="5">
    <source>
        <dbReference type="Pfam" id="PF23335"/>
    </source>
</evidence>
<dbReference type="PROSITE" id="PS50294">
    <property type="entry name" value="WD_REPEATS_REGION"/>
    <property type="match status" value="2"/>
</dbReference>
<dbReference type="Gene3D" id="2.130.10.10">
    <property type="entry name" value="YVTN repeat-like/Quinoprotein amine dehydrogenase"/>
    <property type="match status" value="3"/>
</dbReference>
<protein>
    <submittedName>
        <fullName evidence="7">Uncharacterized protein</fullName>
    </submittedName>
</protein>
<feature type="domain" description="IFT80 second beta-propeller" evidence="5">
    <location>
        <begin position="348"/>
        <end position="638"/>
    </location>
</feature>
<dbReference type="EMBL" id="QEAN01000159">
    <property type="protein sequence ID" value="TPX45113.1"/>
    <property type="molecule type" value="Genomic_DNA"/>
</dbReference>
<dbReference type="GO" id="GO:0005929">
    <property type="term" value="C:cilium"/>
    <property type="evidence" value="ECO:0007669"/>
    <property type="project" value="UniProtKB-SubCell"/>
</dbReference>
<evidence type="ECO:0000256" key="2">
    <source>
        <dbReference type="ARBA" id="ARBA00023069"/>
    </source>
</evidence>